<evidence type="ECO:0000256" key="2">
    <source>
        <dbReference type="ARBA" id="ARBA00012251"/>
    </source>
</evidence>
<evidence type="ECO:0000313" key="13">
    <source>
        <dbReference type="Proteomes" id="UP000789508"/>
    </source>
</evidence>
<proteinExistence type="predicted"/>
<dbReference type="GO" id="GO:0061630">
    <property type="term" value="F:ubiquitin protein ligase activity"/>
    <property type="evidence" value="ECO:0007669"/>
    <property type="project" value="UniProtKB-EC"/>
</dbReference>
<dbReference type="SMART" id="SM00647">
    <property type="entry name" value="IBR"/>
    <property type="match status" value="1"/>
</dbReference>
<dbReference type="OrthoDB" id="1431934at2759"/>
<evidence type="ECO:0000256" key="5">
    <source>
        <dbReference type="ARBA" id="ARBA00022737"/>
    </source>
</evidence>
<feature type="domain" description="RING-type" evidence="10">
    <location>
        <begin position="8"/>
        <end position="54"/>
    </location>
</feature>
<evidence type="ECO:0000256" key="6">
    <source>
        <dbReference type="ARBA" id="ARBA00022771"/>
    </source>
</evidence>
<keyword evidence="3" id="KW-0808">Transferase</keyword>
<dbReference type="GO" id="GO:0016567">
    <property type="term" value="P:protein ubiquitination"/>
    <property type="evidence" value="ECO:0007669"/>
    <property type="project" value="InterPro"/>
</dbReference>
<dbReference type="AlphaFoldDB" id="A0A9N9BR46"/>
<reference evidence="12" key="1">
    <citation type="submission" date="2021-06" db="EMBL/GenBank/DDBJ databases">
        <authorList>
            <person name="Kallberg Y."/>
            <person name="Tangrot J."/>
            <person name="Rosling A."/>
        </authorList>
    </citation>
    <scope>NUCLEOTIDE SEQUENCE</scope>
    <source>
        <strain evidence="12">FL130A</strain>
    </source>
</reference>
<evidence type="ECO:0000259" key="11">
    <source>
        <dbReference type="PROSITE" id="PS51873"/>
    </source>
</evidence>
<evidence type="ECO:0000256" key="4">
    <source>
        <dbReference type="ARBA" id="ARBA00022723"/>
    </source>
</evidence>
<keyword evidence="13" id="KW-1185">Reference proteome</keyword>
<evidence type="ECO:0000256" key="1">
    <source>
        <dbReference type="ARBA" id="ARBA00001798"/>
    </source>
</evidence>
<keyword evidence="7" id="KW-0833">Ubl conjugation pathway</keyword>
<accession>A0A9N9BR46</accession>
<gene>
    <name evidence="12" type="ORF">ALEPTO_LOCUS7068</name>
</gene>
<feature type="domain" description="RING-type" evidence="11">
    <location>
        <begin position="4"/>
        <end position="192"/>
    </location>
</feature>
<organism evidence="12 13">
    <name type="scientific">Ambispora leptoticha</name>
    <dbReference type="NCBI Taxonomy" id="144679"/>
    <lineage>
        <taxon>Eukaryota</taxon>
        <taxon>Fungi</taxon>
        <taxon>Fungi incertae sedis</taxon>
        <taxon>Mucoromycota</taxon>
        <taxon>Glomeromycotina</taxon>
        <taxon>Glomeromycetes</taxon>
        <taxon>Archaeosporales</taxon>
        <taxon>Ambisporaceae</taxon>
        <taxon>Ambispora</taxon>
    </lineage>
</organism>
<evidence type="ECO:0000256" key="8">
    <source>
        <dbReference type="ARBA" id="ARBA00022833"/>
    </source>
</evidence>
<comment type="caution">
    <text evidence="12">The sequence shown here is derived from an EMBL/GenBank/DDBJ whole genome shotgun (WGS) entry which is preliminary data.</text>
</comment>
<dbReference type="InterPro" id="IPR013083">
    <property type="entry name" value="Znf_RING/FYVE/PHD"/>
</dbReference>
<dbReference type="InterPro" id="IPR044066">
    <property type="entry name" value="TRIAD_supradom"/>
</dbReference>
<dbReference type="EC" id="2.3.2.31" evidence="2"/>
<evidence type="ECO:0000256" key="3">
    <source>
        <dbReference type="ARBA" id="ARBA00022679"/>
    </source>
</evidence>
<dbReference type="PROSITE" id="PS50089">
    <property type="entry name" value="ZF_RING_2"/>
    <property type="match status" value="1"/>
</dbReference>
<evidence type="ECO:0000313" key="12">
    <source>
        <dbReference type="EMBL" id="CAG8576764.1"/>
    </source>
</evidence>
<dbReference type="InterPro" id="IPR001841">
    <property type="entry name" value="Znf_RING"/>
</dbReference>
<dbReference type="GO" id="GO:0008270">
    <property type="term" value="F:zinc ion binding"/>
    <property type="evidence" value="ECO:0007669"/>
    <property type="project" value="UniProtKB-KW"/>
</dbReference>
<protein>
    <recommendedName>
        <fullName evidence="2">RBR-type E3 ubiquitin transferase</fullName>
        <ecNumber evidence="2">2.3.2.31</ecNumber>
    </recommendedName>
</protein>
<dbReference type="SUPFAM" id="SSF57850">
    <property type="entry name" value="RING/U-box"/>
    <property type="match status" value="2"/>
</dbReference>
<evidence type="ECO:0000259" key="10">
    <source>
        <dbReference type="PROSITE" id="PS50089"/>
    </source>
</evidence>
<sequence>MVVFINKCIICFEPTRRFEKVSEACGHECTCRLCVRKHIEAELNTKTAINIRCPKPGCRVKLTYHDIKRLVSKETFERYDNLLLCHAIRKLKDFRWCKNPECGSGQEHTTGDDEPIMTCIACHSKSCFTHDVPWHKDHTCDEFSEKIQTENETANQAYHDSCLAAYDRILQFGNHHHKSTCQYYSAYDGEDI</sequence>
<keyword evidence="5" id="KW-0677">Repeat</keyword>
<dbReference type="PANTHER" id="PTHR11685">
    <property type="entry name" value="RBR FAMILY RING FINGER AND IBR DOMAIN-CONTAINING"/>
    <property type="match status" value="1"/>
</dbReference>
<evidence type="ECO:0000256" key="9">
    <source>
        <dbReference type="PROSITE-ProRule" id="PRU00175"/>
    </source>
</evidence>
<name>A0A9N9BR46_9GLOM</name>
<dbReference type="CDD" id="cd20335">
    <property type="entry name" value="BRcat_RBR"/>
    <property type="match status" value="1"/>
</dbReference>
<dbReference type="Pfam" id="PF01485">
    <property type="entry name" value="IBR"/>
    <property type="match status" value="1"/>
</dbReference>
<dbReference type="InterPro" id="IPR031127">
    <property type="entry name" value="E3_UB_ligase_RBR"/>
</dbReference>
<dbReference type="Gene3D" id="3.30.40.10">
    <property type="entry name" value="Zinc/RING finger domain, C3HC4 (zinc finger)"/>
    <property type="match status" value="1"/>
</dbReference>
<dbReference type="InterPro" id="IPR002867">
    <property type="entry name" value="IBR_dom"/>
</dbReference>
<evidence type="ECO:0000256" key="7">
    <source>
        <dbReference type="ARBA" id="ARBA00022786"/>
    </source>
</evidence>
<keyword evidence="8" id="KW-0862">Zinc</keyword>
<keyword evidence="6 9" id="KW-0863">Zinc-finger</keyword>
<dbReference type="Proteomes" id="UP000789508">
    <property type="component" value="Unassembled WGS sequence"/>
</dbReference>
<comment type="catalytic activity">
    <reaction evidence="1">
        <text>[E2 ubiquitin-conjugating enzyme]-S-ubiquitinyl-L-cysteine + [acceptor protein]-L-lysine = [E2 ubiquitin-conjugating enzyme]-L-cysteine + [acceptor protein]-N(6)-ubiquitinyl-L-lysine.</text>
        <dbReference type="EC" id="2.3.2.31"/>
    </reaction>
</comment>
<keyword evidence="4" id="KW-0479">Metal-binding</keyword>
<dbReference type="EMBL" id="CAJVPS010002806">
    <property type="protein sequence ID" value="CAG8576764.1"/>
    <property type="molecule type" value="Genomic_DNA"/>
</dbReference>
<dbReference type="PROSITE" id="PS51873">
    <property type="entry name" value="TRIAD"/>
    <property type="match status" value="1"/>
</dbReference>